<comment type="similarity">
    <text evidence="1 3">Belongs to the peptidase S8 family.</text>
</comment>
<dbReference type="InterPro" id="IPR036852">
    <property type="entry name" value="Peptidase_S8/S53_dom_sf"/>
</dbReference>
<dbReference type="InterPro" id="IPR045051">
    <property type="entry name" value="SBT"/>
</dbReference>
<dbReference type="InterPro" id="IPR000209">
    <property type="entry name" value="Peptidase_S8/S53_dom"/>
</dbReference>
<dbReference type="PROSITE" id="PS00136">
    <property type="entry name" value="SUBTILASE_ASP"/>
    <property type="match status" value="1"/>
</dbReference>
<dbReference type="SUPFAM" id="SSF52743">
    <property type="entry name" value="Subtilisin-like"/>
    <property type="match status" value="1"/>
</dbReference>
<proteinExistence type="inferred from homology"/>
<dbReference type="Pfam" id="PF00082">
    <property type="entry name" value="Peptidase_S8"/>
    <property type="match status" value="1"/>
</dbReference>
<gene>
    <name evidence="6" type="ORF">ABT317_14080</name>
</gene>
<keyword evidence="7" id="KW-1185">Reference proteome</keyword>
<accession>A0ABV1W1P0</accession>
<protein>
    <submittedName>
        <fullName evidence="6">S8 family serine peptidase</fullName>
    </submittedName>
</protein>
<name>A0ABV1W1P0_9ACTN</name>
<feature type="domain" description="Peptidase S8/S53" evidence="4">
    <location>
        <begin position="131"/>
        <end position="337"/>
    </location>
</feature>
<evidence type="ECO:0000256" key="2">
    <source>
        <dbReference type="ARBA" id="ARBA00022801"/>
    </source>
</evidence>
<comment type="caution">
    <text evidence="6">The sequence shown here is derived from an EMBL/GenBank/DDBJ whole genome shotgun (WGS) entry which is preliminary data.</text>
</comment>
<dbReference type="Proteomes" id="UP001458415">
    <property type="component" value="Unassembled WGS sequence"/>
</dbReference>
<feature type="domain" description="Inhibitor I9" evidence="5">
    <location>
        <begin position="37"/>
        <end position="103"/>
    </location>
</feature>
<dbReference type="PANTHER" id="PTHR10795">
    <property type="entry name" value="PROPROTEIN CONVERTASE SUBTILISIN/KEXIN"/>
    <property type="match status" value="1"/>
</dbReference>
<organism evidence="6 7">
    <name type="scientific">Streptomyces carpinensis</name>
    <dbReference type="NCBI Taxonomy" id="66369"/>
    <lineage>
        <taxon>Bacteria</taxon>
        <taxon>Bacillati</taxon>
        <taxon>Actinomycetota</taxon>
        <taxon>Actinomycetes</taxon>
        <taxon>Kitasatosporales</taxon>
        <taxon>Streptomycetaceae</taxon>
        <taxon>Streptomyces</taxon>
    </lineage>
</organism>
<dbReference type="Pfam" id="PF05922">
    <property type="entry name" value="Inhibitor_I9"/>
    <property type="match status" value="1"/>
</dbReference>
<evidence type="ECO:0000256" key="1">
    <source>
        <dbReference type="ARBA" id="ARBA00011073"/>
    </source>
</evidence>
<evidence type="ECO:0000259" key="5">
    <source>
        <dbReference type="Pfam" id="PF05922"/>
    </source>
</evidence>
<dbReference type="Gene3D" id="3.30.70.80">
    <property type="entry name" value="Peptidase S8 propeptide/proteinase inhibitor I9"/>
    <property type="match status" value="1"/>
</dbReference>
<dbReference type="Gene3D" id="3.40.50.200">
    <property type="entry name" value="Peptidase S8/S53 domain"/>
    <property type="match status" value="1"/>
</dbReference>
<dbReference type="EMBL" id="JBEPCU010000194">
    <property type="protein sequence ID" value="MER6978102.1"/>
    <property type="molecule type" value="Genomic_DNA"/>
</dbReference>
<dbReference type="InterPro" id="IPR023827">
    <property type="entry name" value="Peptidase_S8_Asp-AS"/>
</dbReference>
<dbReference type="RefSeq" id="WP_158103845.1">
    <property type="nucleotide sequence ID" value="NZ_MUBM01000084.1"/>
</dbReference>
<evidence type="ECO:0000313" key="6">
    <source>
        <dbReference type="EMBL" id="MER6978102.1"/>
    </source>
</evidence>
<evidence type="ECO:0000256" key="3">
    <source>
        <dbReference type="PROSITE-ProRule" id="PRU01240"/>
    </source>
</evidence>
<dbReference type="PROSITE" id="PS51892">
    <property type="entry name" value="SUBTILASE"/>
    <property type="match status" value="1"/>
</dbReference>
<dbReference type="InterPro" id="IPR037045">
    <property type="entry name" value="S8pro/Inhibitor_I9_sf"/>
</dbReference>
<sequence>MQDPGGELALAPVVTYGGDEPGLAATKPARGKKINPKSAHVKRYVDHLHDQQQRAVRAVGAKKVYSYVYSFDGFSADLAARQAAQLRAMPDAVAVTEDRKVTTQTSSTSAFLGLDKPGGLWDQLAGPEDAGEDLVIGVIDSGVWPDSQSFANPDVSGKAYAPFTDFHGTCDLATDGSWDEGDCNGKIVAARHFDEAWGGDAGIKSQMPWEFLSARDYNGHGTHTSSTSGGDHGVAATGPTSIFGAITGMAPRARIASYKALWSAKDGSTASGADSDVVAAIDQAVADGVDVINFSVSGTTTDLLDPSEVSFLAAAEAGIFVSASAGNSGPATTVAHPSHG</sequence>
<evidence type="ECO:0000313" key="7">
    <source>
        <dbReference type="Proteomes" id="UP001458415"/>
    </source>
</evidence>
<keyword evidence="2" id="KW-0378">Hydrolase</keyword>
<comment type="caution">
    <text evidence="3">Lacks conserved residue(s) required for the propagation of feature annotation.</text>
</comment>
<reference evidence="6 7" key="1">
    <citation type="submission" date="2024-06" db="EMBL/GenBank/DDBJ databases">
        <title>The Natural Products Discovery Center: Release of the First 8490 Sequenced Strains for Exploring Actinobacteria Biosynthetic Diversity.</title>
        <authorList>
            <person name="Kalkreuter E."/>
            <person name="Kautsar S.A."/>
            <person name="Yang D."/>
            <person name="Bader C.D."/>
            <person name="Teijaro C.N."/>
            <person name="Fluegel L."/>
            <person name="Davis C.M."/>
            <person name="Simpson J.R."/>
            <person name="Lauterbach L."/>
            <person name="Steele A.D."/>
            <person name="Gui C."/>
            <person name="Meng S."/>
            <person name="Li G."/>
            <person name="Viehrig K."/>
            <person name="Ye F."/>
            <person name="Su P."/>
            <person name="Kiefer A.F."/>
            <person name="Nichols A."/>
            <person name="Cepeda A.J."/>
            <person name="Yan W."/>
            <person name="Fan B."/>
            <person name="Jiang Y."/>
            <person name="Adhikari A."/>
            <person name="Zheng C.-J."/>
            <person name="Schuster L."/>
            <person name="Cowan T.M."/>
            <person name="Smanski M.J."/>
            <person name="Chevrette M.G."/>
            <person name="De Carvalho L.P.S."/>
            <person name="Shen B."/>
        </authorList>
    </citation>
    <scope>NUCLEOTIDE SEQUENCE [LARGE SCALE GENOMIC DNA]</scope>
    <source>
        <strain evidence="6 7">NPDC000634</strain>
    </source>
</reference>
<dbReference type="InterPro" id="IPR010259">
    <property type="entry name" value="S8pro/Inhibitor_I9"/>
</dbReference>
<evidence type="ECO:0000259" key="4">
    <source>
        <dbReference type="Pfam" id="PF00082"/>
    </source>
</evidence>